<keyword evidence="4" id="KW-1185">Reference proteome</keyword>
<evidence type="ECO:0000313" key="3">
    <source>
        <dbReference type="EMBL" id="CAH0994814.1"/>
    </source>
</evidence>
<dbReference type="InterPro" id="IPR013658">
    <property type="entry name" value="SGL"/>
</dbReference>
<evidence type="ECO:0000259" key="2">
    <source>
        <dbReference type="Pfam" id="PF08450"/>
    </source>
</evidence>
<reference evidence="3" key="1">
    <citation type="submission" date="2021-12" db="EMBL/GenBank/DDBJ databases">
        <authorList>
            <person name="Rodrigo-Torres L."/>
            <person name="Arahal R. D."/>
            <person name="Lucena T."/>
        </authorList>
    </citation>
    <scope>NUCLEOTIDE SEQUENCE</scope>
    <source>
        <strain evidence="3">CECT 8858</strain>
    </source>
</reference>
<dbReference type="InterPro" id="IPR011042">
    <property type="entry name" value="6-blade_b-propeller_TolB-like"/>
</dbReference>
<proteinExistence type="predicted"/>
<evidence type="ECO:0000313" key="4">
    <source>
        <dbReference type="Proteomes" id="UP000837932"/>
    </source>
</evidence>
<gene>
    <name evidence="3" type="ORF">EMA8858_00926</name>
</gene>
<evidence type="ECO:0000256" key="1">
    <source>
        <dbReference type="ARBA" id="ARBA00022801"/>
    </source>
</evidence>
<keyword evidence="1" id="KW-0378">Hydrolase</keyword>
<name>A0ABN8EPF3_9BACT</name>
<organism evidence="3 4">
    <name type="scientific">Emticicia aquatica</name>
    <dbReference type="NCBI Taxonomy" id="1681835"/>
    <lineage>
        <taxon>Bacteria</taxon>
        <taxon>Pseudomonadati</taxon>
        <taxon>Bacteroidota</taxon>
        <taxon>Cytophagia</taxon>
        <taxon>Cytophagales</taxon>
        <taxon>Leadbetterellaceae</taxon>
        <taxon>Emticicia</taxon>
    </lineage>
</organism>
<sequence>MLIRSKSVNPLKDWQVNRDEIRFLGKDLQRPECILTEPDGTVWSADARGGVIKMKHDGMQIIINPSILNDESEKLGNTNVLSLENDNARYISAIGSLPNGLCFDKNGDIIIANWGTNNIEKMTREGRMTTILTEIDGKTLGKTNFPLRDTKGRIWFTVTTCTEPWSDQINTRAMDGYIVLMDEKGARIVADGFCGTNEIRFDDKEEWLYVVESTAWKISRLRVKENGDLYNRETYGPEKLGGFPDGFAFDAYGNLWITLIFTDELIVITPNGEVLTLLDDSNEVTKKRLFEAYENRCVTPDILGATQGTLCPWMASLSFGGKDLQTVYLGSLRGTRIPYFQSPVAGQKMIHWK</sequence>
<protein>
    <recommendedName>
        <fullName evidence="2">SMP-30/Gluconolactonase/LRE-like region domain-containing protein</fullName>
    </recommendedName>
</protein>
<dbReference type="InterPro" id="IPR051262">
    <property type="entry name" value="SMP-30/CGR1_Lactonase"/>
</dbReference>
<feature type="domain" description="SMP-30/Gluconolactonase/LRE-like region" evidence="2">
    <location>
        <begin position="149"/>
        <end position="276"/>
    </location>
</feature>
<comment type="caution">
    <text evidence="3">The sequence shown here is derived from an EMBL/GenBank/DDBJ whole genome shotgun (WGS) entry which is preliminary data.</text>
</comment>
<dbReference type="PANTHER" id="PTHR47572:SF4">
    <property type="entry name" value="LACTONASE DRP35"/>
    <property type="match status" value="1"/>
</dbReference>
<dbReference type="Gene3D" id="2.120.10.30">
    <property type="entry name" value="TolB, C-terminal domain"/>
    <property type="match status" value="1"/>
</dbReference>
<dbReference type="Pfam" id="PF08450">
    <property type="entry name" value="SGL"/>
    <property type="match status" value="1"/>
</dbReference>
<dbReference type="Proteomes" id="UP000837932">
    <property type="component" value="Unassembled WGS sequence"/>
</dbReference>
<dbReference type="PANTHER" id="PTHR47572">
    <property type="entry name" value="LIPOPROTEIN-RELATED"/>
    <property type="match status" value="1"/>
</dbReference>
<accession>A0ABN8EPF3</accession>
<dbReference type="RefSeq" id="WP_238804922.1">
    <property type="nucleotide sequence ID" value="NZ_CAKLPY010000001.1"/>
</dbReference>
<dbReference type="SUPFAM" id="SSF63829">
    <property type="entry name" value="Calcium-dependent phosphotriesterase"/>
    <property type="match status" value="1"/>
</dbReference>
<dbReference type="EMBL" id="CAKLPY010000001">
    <property type="protein sequence ID" value="CAH0994814.1"/>
    <property type="molecule type" value="Genomic_DNA"/>
</dbReference>